<evidence type="ECO:0000313" key="2">
    <source>
        <dbReference type="Proteomes" id="UP000076066"/>
    </source>
</evidence>
<dbReference type="GO" id="GO:0016740">
    <property type="term" value="F:transferase activity"/>
    <property type="evidence" value="ECO:0007669"/>
    <property type="project" value="UniProtKB-KW"/>
</dbReference>
<dbReference type="KEGG" id="hjo:AY555_06725"/>
<dbReference type="SUPFAM" id="SSF47240">
    <property type="entry name" value="Ferritin-like"/>
    <property type="match status" value="1"/>
</dbReference>
<dbReference type="InterPro" id="IPR011197">
    <property type="entry name" value="UCP012318"/>
</dbReference>
<keyword evidence="2" id="KW-1185">Reference proteome</keyword>
<dbReference type="InterPro" id="IPR007402">
    <property type="entry name" value="DUF455"/>
</dbReference>
<organism evidence="1 2">
    <name type="scientific">Haematospirillum jordaniae</name>
    <dbReference type="NCBI Taxonomy" id="1549855"/>
    <lineage>
        <taxon>Bacteria</taxon>
        <taxon>Pseudomonadati</taxon>
        <taxon>Pseudomonadota</taxon>
        <taxon>Alphaproteobacteria</taxon>
        <taxon>Rhodospirillales</taxon>
        <taxon>Novispirillaceae</taxon>
        <taxon>Haematospirillum</taxon>
    </lineage>
</organism>
<name>A0A143DF79_9PROT</name>
<dbReference type="EMBL" id="CP014525">
    <property type="protein sequence ID" value="AMW34923.1"/>
    <property type="molecule type" value="Genomic_DNA"/>
</dbReference>
<sequence>MFATISDAAHAVLTTADPARKCLLTRQLCLLWERTGLPPAGQTLPPDRPARPEHPALLPPRDMPKRSTGPGKGRIGLIHALAHIELNAVDLAWDIVARFNDERMPVAFYTDWIRVADDEAGHFMMLEGALRRHDSFYGALPAHDGLWQAAEKTTGSLSARLALVPMTLEARGLDTTPATKDRLRAQGEHDLADMLHVIFEDEIRHVHSGVRWLTYLAQRDNQDPAALFATHIQTLYPGGLKPPFNVEARTQASFPESWYRPLQAEPT</sequence>
<dbReference type="AlphaFoldDB" id="A0A143DF79"/>
<accession>A0A143DF79</accession>
<dbReference type="PIRSF" id="PIRSF012318">
    <property type="entry name" value="UCP012318"/>
    <property type="match status" value="1"/>
</dbReference>
<dbReference type="RefSeq" id="WP_066135032.1">
    <property type="nucleotide sequence ID" value="NZ_CP014525.1"/>
</dbReference>
<dbReference type="CDD" id="cd00657">
    <property type="entry name" value="Ferritin_like"/>
    <property type="match status" value="1"/>
</dbReference>
<protein>
    <submittedName>
        <fullName evidence="1">Rhamnosyltransferase</fullName>
    </submittedName>
</protein>
<dbReference type="OrthoDB" id="9778629at2"/>
<dbReference type="Proteomes" id="UP000076066">
    <property type="component" value="Chromosome"/>
</dbReference>
<reference evidence="1 2" key="1">
    <citation type="submission" date="2016-02" db="EMBL/GenBank/DDBJ databases">
        <title>Complete Genome of H5569, the type strain of the newly described species Haematospirillium jordaniae.</title>
        <authorList>
            <person name="Nicholson A.C."/>
            <person name="Humrighouse B.W."/>
            <person name="Loparov V."/>
            <person name="McQuiston J.R."/>
        </authorList>
    </citation>
    <scope>NUCLEOTIDE SEQUENCE [LARGE SCALE GENOMIC DNA]</scope>
    <source>
        <strain evidence="1 2">H5569</strain>
    </source>
</reference>
<dbReference type="GeneID" id="53316848"/>
<proteinExistence type="predicted"/>
<dbReference type="PANTHER" id="PTHR42782">
    <property type="entry name" value="SI:CH73-314G15.3"/>
    <property type="match status" value="1"/>
</dbReference>
<dbReference type="PANTHER" id="PTHR42782:SF4">
    <property type="entry name" value="DUF455 DOMAIN-CONTAINING PROTEIN"/>
    <property type="match status" value="1"/>
</dbReference>
<evidence type="ECO:0000313" key="1">
    <source>
        <dbReference type="EMBL" id="AMW34923.1"/>
    </source>
</evidence>
<dbReference type="STRING" id="1549855.AY555_06725"/>
<gene>
    <name evidence="1" type="ORF">AY555_06725</name>
</gene>
<dbReference type="InterPro" id="IPR009078">
    <property type="entry name" value="Ferritin-like_SF"/>
</dbReference>
<dbReference type="Pfam" id="PF04305">
    <property type="entry name" value="DUF455"/>
    <property type="match status" value="1"/>
</dbReference>
<keyword evidence="1" id="KW-0808">Transferase</keyword>